<feature type="transmembrane region" description="Helical" evidence="8">
    <location>
        <begin position="474"/>
        <end position="495"/>
    </location>
</feature>
<evidence type="ECO:0000313" key="9">
    <source>
        <dbReference type="EMBL" id="CAF0875983.1"/>
    </source>
</evidence>
<feature type="transmembrane region" description="Helical" evidence="8">
    <location>
        <begin position="396"/>
        <end position="420"/>
    </location>
</feature>
<dbReference type="GO" id="GO:0034220">
    <property type="term" value="P:monoatomic ion transmembrane transport"/>
    <property type="evidence" value="ECO:0007669"/>
    <property type="project" value="UniProtKB-KW"/>
</dbReference>
<feature type="transmembrane region" description="Helical" evidence="8">
    <location>
        <begin position="507"/>
        <end position="525"/>
    </location>
</feature>
<proteinExistence type="predicted"/>
<dbReference type="InterPro" id="IPR002110">
    <property type="entry name" value="Ankyrin_rpt"/>
</dbReference>
<feature type="transmembrane region" description="Helical" evidence="8">
    <location>
        <begin position="537"/>
        <end position="559"/>
    </location>
</feature>
<evidence type="ECO:0008006" key="12">
    <source>
        <dbReference type="Google" id="ProtNLM"/>
    </source>
</evidence>
<dbReference type="EMBL" id="CAJNOE010000139">
    <property type="protein sequence ID" value="CAF0968032.1"/>
    <property type="molecule type" value="Genomic_DNA"/>
</dbReference>
<sequence>MACSLSFDGDCVRMIEILLSAVDPILQRNMLFSNTIILNQLQRRYVNMQDADGKTALCRAAEKNHVEAIKLLLSQVDNDQWETTLVSAVKSGNCTILNLILNACRHYSSLNIPILHLACKLNNGRQIVERSSTDEDCITAFLVENLHLNTLSDYNEEVYFRKLKPITFLGNIEVVQFFIEQLNASLAIQADNRDTPLISACEHGHLHVVNYLLESTNADSTIRNSKGFNALDIAIINHHENIVRRLLACENWRQLMENAYYDDSGIISTPMRELIIFMPEIAYDVIDTKLTMVKSSDNMIEHQVTYDYTFFEDQYRIRNWMYGEDSKKKNSQTNWFSQLSCVKGETTNNQFSDTYTNDAYTLVQNHPLIIAAQCKEMKLMEHEYCTQLRMKKFRRFGLGLFSIFSVIYALFVALYTLLVLSSKHPFFYYNLYNESSNGTLMWHNGDDIDNCQKVATFLIATKKTEFLKSDISQWLIPLLYALFSIVTVKNILLIACAFPRIFRKMSLYFECLSLILCFTNIYDWYTWQKPLNLRCPIQWQLGSVGLLFSWITILTYMQYIPWMNCGLYVVMMQVIFSKFLKFLPVLLTVICGFGFTYYMLLQYQTVYGTPFEALMRTSISLYDLGYEARLYSPSSGGVMLYPVIYFVFIVTEITLAIIITNLLIGLAVGEIPTLKTQAQLNRNIIFYELLFDYEFLHMQLKGFVRYLFRRIRYGRFPFCCCRCRCWTRCNTLADCICCDCAVRTQDYISSTYHRQNNLNFIFEETKLNTEILTTQEQQ</sequence>
<dbReference type="PANTHER" id="PTHR47143:SF1">
    <property type="entry name" value="ION_TRANS DOMAIN-CONTAINING PROTEIN"/>
    <property type="match status" value="1"/>
</dbReference>
<keyword evidence="1" id="KW-0813">Transport</keyword>
<keyword evidence="8" id="KW-0472">Membrane</keyword>
<keyword evidence="8" id="KW-1133">Transmembrane helix</keyword>
<dbReference type="AlphaFoldDB" id="A0A813Y4W6"/>
<evidence type="ECO:0000256" key="3">
    <source>
        <dbReference type="ARBA" id="ARBA00022737"/>
    </source>
</evidence>
<evidence type="ECO:0000256" key="5">
    <source>
        <dbReference type="ARBA" id="ARBA00023065"/>
    </source>
</evidence>
<dbReference type="InterPro" id="IPR036770">
    <property type="entry name" value="Ankyrin_rpt-contain_sf"/>
</dbReference>
<dbReference type="OrthoDB" id="341259at2759"/>
<evidence type="ECO:0000313" key="11">
    <source>
        <dbReference type="Proteomes" id="UP000663891"/>
    </source>
</evidence>
<evidence type="ECO:0000256" key="6">
    <source>
        <dbReference type="ARBA" id="ARBA00023180"/>
    </source>
</evidence>
<keyword evidence="7" id="KW-0407">Ion channel</keyword>
<keyword evidence="4" id="KW-0040">ANK repeat</keyword>
<comment type="caution">
    <text evidence="9">The sequence shown here is derived from an EMBL/GenBank/DDBJ whole genome shotgun (WGS) entry which is preliminary data.</text>
</comment>
<dbReference type="InterPro" id="IPR052076">
    <property type="entry name" value="TRP_cation_channel"/>
</dbReference>
<evidence type="ECO:0000256" key="2">
    <source>
        <dbReference type="ARBA" id="ARBA00022606"/>
    </source>
</evidence>
<dbReference type="Pfam" id="PF12796">
    <property type="entry name" value="Ank_2"/>
    <property type="match status" value="2"/>
</dbReference>
<dbReference type="Proteomes" id="UP000663891">
    <property type="component" value="Unassembled WGS sequence"/>
</dbReference>
<evidence type="ECO:0000313" key="10">
    <source>
        <dbReference type="EMBL" id="CAF0968032.1"/>
    </source>
</evidence>
<keyword evidence="5" id="KW-0406">Ion transport</keyword>
<dbReference type="EMBL" id="CAJNON010000052">
    <property type="protein sequence ID" value="CAF0875983.1"/>
    <property type="molecule type" value="Genomic_DNA"/>
</dbReference>
<organism evidence="9 11">
    <name type="scientific">Adineta steineri</name>
    <dbReference type="NCBI Taxonomy" id="433720"/>
    <lineage>
        <taxon>Eukaryota</taxon>
        <taxon>Metazoa</taxon>
        <taxon>Spiralia</taxon>
        <taxon>Gnathifera</taxon>
        <taxon>Rotifera</taxon>
        <taxon>Eurotatoria</taxon>
        <taxon>Bdelloidea</taxon>
        <taxon>Adinetida</taxon>
        <taxon>Adinetidae</taxon>
        <taxon>Adineta</taxon>
    </lineage>
</organism>
<evidence type="ECO:0000256" key="8">
    <source>
        <dbReference type="SAM" id="Phobius"/>
    </source>
</evidence>
<dbReference type="SUPFAM" id="SSF48403">
    <property type="entry name" value="Ankyrin repeat"/>
    <property type="match status" value="1"/>
</dbReference>
<name>A0A813Y4W6_9BILA</name>
<evidence type="ECO:0000256" key="7">
    <source>
        <dbReference type="ARBA" id="ARBA00023303"/>
    </source>
</evidence>
<feature type="transmembrane region" description="Helical" evidence="8">
    <location>
        <begin position="643"/>
        <end position="668"/>
    </location>
</feature>
<keyword evidence="6" id="KW-0325">Glycoprotein</keyword>
<dbReference type="Gene3D" id="1.25.40.20">
    <property type="entry name" value="Ankyrin repeat-containing domain"/>
    <property type="match status" value="2"/>
</dbReference>
<evidence type="ECO:0000256" key="1">
    <source>
        <dbReference type="ARBA" id="ARBA00022448"/>
    </source>
</evidence>
<dbReference type="PANTHER" id="PTHR47143">
    <property type="entry name" value="TRANSIENT RECEPTOR POTENTIAL CATION CHANNEL PROTEIN PAINLESS"/>
    <property type="match status" value="1"/>
</dbReference>
<dbReference type="GO" id="GO:0022857">
    <property type="term" value="F:transmembrane transporter activity"/>
    <property type="evidence" value="ECO:0007669"/>
    <property type="project" value="TreeGrafter"/>
</dbReference>
<keyword evidence="2" id="KW-0716">Sensory transduction</keyword>
<dbReference type="SMART" id="SM00248">
    <property type="entry name" value="ANK"/>
    <property type="match status" value="4"/>
</dbReference>
<reference evidence="9" key="1">
    <citation type="submission" date="2021-02" db="EMBL/GenBank/DDBJ databases">
        <authorList>
            <person name="Nowell W R."/>
        </authorList>
    </citation>
    <scope>NUCLEOTIDE SEQUENCE</scope>
</reference>
<evidence type="ECO:0000256" key="4">
    <source>
        <dbReference type="ARBA" id="ARBA00023043"/>
    </source>
</evidence>
<dbReference type="Proteomes" id="UP000663860">
    <property type="component" value="Unassembled WGS sequence"/>
</dbReference>
<dbReference type="GO" id="GO:1902495">
    <property type="term" value="C:transmembrane transporter complex"/>
    <property type="evidence" value="ECO:0007669"/>
    <property type="project" value="TreeGrafter"/>
</dbReference>
<feature type="transmembrane region" description="Helical" evidence="8">
    <location>
        <begin position="579"/>
        <end position="600"/>
    </location>
</feature>
<keyword evidence="8" id="KW-0812">Transmembrane</keyword>
<keyword evidence="3" id="KW-0677">Repeat</keyword>
<protein>
    <recommendedName>
        <fullName evidence="12">Ion transport domain-containing protein</fullName>
    </recommendedName>
</protein>
<accession>A0A813Y4W6</accession>
<gene>
    <name evidence="10" type="ORF">IZO911_LOCUS15882</name>
    <name evidence="9" type="ORF">VCS650_LOCUS7981</name>
</gene>